<dbReference type="OMA" id="CHYARND"/>
<dbReference type="AlphaFoldDB" id="Q2HGK2"/>
<gene>
    <name evidence="1" type="ORF">CHGG_00652</name>
</gene>
<protein>
    <submittedName>
        <fullName evidence="1">Uncharacterized protein</fullName>
    </submittedName>
</protein>
<dbReference type="GeneID" id="4386702"/>
<keyword evidence="2" id="KW-1185">Reference proteome</keyword>
<dbReference type="eggNOG" id="ENOG502R9Z7">
    <property type="taxonomic scope" value="Eukaryota"/>
</dbReference>
<accession>Q2HGK2</accession>
<proteinExistence type="predicted"/>
<reference evidence="2" key="1">
    <citation type="journal article" date="2015" name="Genome Announc.">
        <title>Draft genome sequence of the cellulolytic fungus Chaetomium globosum.</title>
        <authorList>
            <person name="Cuomo C.A."/>
            <person name="Untereiner W.A."/>
            <person name="Ma L.-J."/>
            <person name="Grabherr M."/>
            <person name="Birren B.W."/>
        </authorList>
    </citation>
    <scope>NUCLEOTIDE SEQUENCE [LARGE SCALE GENOMIC DNA]</scope>
    <source>
        <strain evidence="2">ATCC 6205 / CBS 148.51 / DSM 1962 / NBRC 6347 / NRRL 1970</strain>
    </source>
</reference>
<dbReference type="HOGENOM" id="CLU_182433_2_0_1"/>
<sequence>MCAYEEYIFTCGHARYGLVCYCHRARNHPTRRCDFVKTLDKIWHQGRLCDPCQAAWAACHQSQGQGQGEGQRQGQGQARYRSTTICWEGGGFIPLADVSIRHHCF</sequence>
<name>Q2HGK2_CHAGB</name>
<dbReference type="RefSeq" id="XP_001219873.1">
    <property type="nucleotide sequence ID" value="XM_001219872.1"/>
</dbReference>
<evidence type="ECO:0000313" key="2">
    <source>
        <dbReference type="Proteomes" id="UP000001056"/>
    </source>
</evidence>
<dbReference type="EMBL" id="CH408029">
    <property type="protein sequence ID" value="EAQ92417.1"/>
    <property type="molecule type" value="Genomic_DNA"/>
</dbReference>
<evidence type="ECO:0000313" key="1">
    <source>
        <dbReference type="EMBL" id="EAQ92417.1"/>
    </source>
</evidence>
<dbReference type="Proteomes" id="UP000001056">
    <property type="component" value="Unassembled WGS sequence"/>
</dbReference>
<dbReference type="InParanoid" id="Q2HGK2"/>
<organism evidence="1 2">
    <name type="scientific">Chaetomium globosum (strain ATCC 6205 / CBS 148.51 / DSM 1962 / NBRC 6347 / NRRL 1970)</name>
    <name type="common">Soil fungus</name>
    <dbReference type="NCBI Taxonomy" id="306901"/>
    <lineage>
        <taxon>Eukaryota</taxon>
        <taxon>Fungi</taxon>
        <taxon>Dikarya</taxon>
        <taxon>Ascomycota</taxon>
        <taxon>Pezizomycotina</taxon>
        <taxon>Sordariomycetes</taxon>
        <taxon>Sordariomycetidae</taxon>
        <taxon>Sordariales</taxon>
        <taxon>Chaetomiaceae</taxon>
        <taxon>Chaetomium</taxon>
    </lineage>
</organism>
<dbReference type="VEuPathDB" id="FungiDB:CHGG_00652"/>